<dbReference type="SUPFAM" id="SSF56672">
    <property type="entry name" value="DNA/RNA polymerases"/>
    <property type="match status" value="1"/>
</dbReference>
<sequence>MTMPYPSLMVATLFKSSEKEQIEVMVFDMLVDGVIQPNTSPFSSPILLVKKKDSLWHFCVTMVLEWPEPNSIKQLCGFLGCTCYYKCLIKGYATIAFPLATLLKKDNF</sequence>
<name>A0A371FU10_MUCPR</name>
<dbReference type="OrthoDB" id="1194039at2759"/>
<proteinExistence type="predicted"/>
<dbReference type="InterPro" id="IPR043502">
    <property type="entry name" value="DNA/RNA_pol_sf"/>
</dbReference>
<dbReference type="InterPro" id="IPR051320">
    <property type="entry name" value="Viral_Replic_Matur_Polypro"/>
</dbReference>
<dbReference type="AlphaFoldDB" id="A0A371FU10"/>
<protein>
    <submittedName>
        <fullName evidence="1">Mitochondrial protein</fullName>
    </submittedName>
</protein>
<evidence type="ECO:0000313" key="1">
    <source>
        <dbReference type="EMBL" id="RDX81650.1"/>
    </source>
</evidence>
<keyword evidence="2" id="KW-1185">Reference proteome</keyword>
<gene>
    <name evidence="1" type="ORF">CR513_37646</name>
</gene>
<dbReference type="Proteomes" id="UP000257109">
    <property type="component" value="Unassembled WGS sequence"/>
</dbReference>
<comment type="caution">
    <text evidence="1">The sequence shown here is derived from an EMBL/GenBank/DDBJ whole genome shotgun (WGS) entry which is preliminary data.</text>
</comment>
<reference evidence="1" key="1">
    <citation type="submission" date="2018-05" db="EMBL/GenBank/DDBJ databases">
        <title>Draft genome of Mucuna pruriens seed.</title>
        <authorList>
            <person name="Nnadi N.E."/>
            <person name="Vos R."/>
            <person name="Hasami M.H."/>
            <person name="Devisetty U.K."/>
            <person name="Aguiy J.C."/>
        </authorList>
    </citation>
    <scope>NUCLEOTIDE SEQUENCE [LARGE SCALE GENOMIC DNA]</scope>
    <source>
        <strain evidence="1">JCA_2017</strain>
    </source>
</reference>
<accession>A0A371FU10</accession>
<dbReference type="InterPro" id="IPR043128">
    <property type="entry name" value="Rev_trsase/Diguanyl_cyclase"/>
</dbReference>
<dbReference type="PANTHER" id="PTHR33064:SF37">
    <property type="entry name" value="RIBONUCLEASE H"/>
    <property type="match status" value="1"/>
</dbReference>
<dbReference type="PANTHER" id="PTHR33064">
    <property type="entry name" value="POL PROTEIN"/>
    <property type="match status" value="1"/>
</dbReference>
<dbReference type="Gene3D" id="3.30.70.270">
    <property type="match status" value="1"/>
</dbReference>
<evidence type="ECO:0000313" key="2">
    <source>
        <dbReference type="Proteomes" id="UP000257109"/>
    </source>
</evidence>
<dbReference type="Gene3D" id="3.10.10.10">
    <property type="entry name" value="HIV Type 1 Reverse Transcriptase, subunit A, domain 1"/>
    <property type="match status" value="1"/>
</dbReference>
<dbReference type="EMBL" id="QJKJ01007866">
    <property type="protein sequence ID" value="RDX81650.1"/>
    <property type="molecule type" value="Genomic_DNA"/>
</dbReference>
<feature type="non-terminal residue" evidence="1">
    <location>
        <position position="1"/>
    </location>
</feature>
<organism evidence="1 2">
    <name type="scientific">Mucuna pruriens</name>
    <name type="common">Velvet bean</name>
    <name type="synonym">Dolichos pruriens</name>
    <dbReference type="NCBI Taxonomy" id="157652"/>
    <lineage>
        <taxon>Eukaryota</taxon>
        <taxon>Viridiplantae</taxon>
        <taxon>Streptophyta</taxon>
        <taxon>Embryophyta</taxon>
        <taxon>Tracheophyta</taxon>
        <taxon>Spermatophyta</taxon>
        <taxon>Magnoliopsida</taxon>
        <taxon>eudicotyledons</taxon>
        <taxon>Gunneridae</taxon>
        <taxon>Pentapetalae</taxon>
        <taxon>rosids</taxon>
        <taxon>fabids</taxon>
        <taxon>Fabales</taxon>
        <taxon>Fabaceae</taxon>
        <taxon>Papilionoideae</taxon>
        <taxon>50 kb inversion clade</taxon>
        <taxon>NPAAA clade</taxon>
        <taxon>indigoferoid/millettioid clade</taxon>
        <taxon>Phaseoleae</taxon>
        <taxon>Mucuna</taxon>
    </lineage>
</organism>